<reference evidence="1 2" key="1">
    <citation type="submission" date="2018-06" db="EMBL/GenBank/DDBJ databases">
        <title>Comparative genomics reveals the genomic features of Rhizophagus irregularis, R. cerebriforme, R. diaphanum and Gigaspora rosea, and their symbiotic lifestyle signature.</title>
        <authorList>
            <person name="Morin E."/>
            <person name="San Clemente H."/>
            <person name="Chen E.C.H."/>
            <person name="De La Providencia I."/>
            <person name="Hainaut M."/>
            <person name="Kuo A."/>
            <person name="Kohler A."/>
            <person name="Murat C."/>
            <person name="Tang N."/>
            <person name="Roy S."/>
            <person name="Loubradou J."/>
            <person name="Henrissat B."/>
            <person name="Grigoriev I.V."/>
            <person name="Corradi N."/>
            <person name="Roux C."/>
            <person name="Martin F.M."/>
        </authorList>
    </citation>
    <scope>NUCLEOTIDE SEQUENCE [LARGE SCALE GENOMIC DNA]</scope>
    <source>
        <strain evidence="1 2">DAOM 194757</strain>
    </source>
</reference>
<keyword evidence="2" id="KW-1185">Reference proteome</keyword>
<dbReference type="EMBL" id="QKWP01000879">
    <property type="protein sequence ID" value="RIB13922.1"/>
    <property type="molecule type" value="Genomic_DNA"/>
</dbReference>
<evidence type="ECO:0000313" key="1">
    <source>
        <dbReference type="EMBL" id="RIB13922.1"/>
    </source>
</evidence>
<name>A0A397UVV0_9GLOM</name>
<organism evidence="1 2">
    <name type="scientific">Gigaspora rosea</name>
    <dbReference type="NCBI Taxonomy" id="44941"/>
    <lineage>
        <taxon>Eukaryota</taxon>
        <taxon>Fungi</taxon>
        <taxon>Fungi incertae sedis</taxon>
        <taxon>Mucoromycota</taxon>
        <taxon>Glomeromycotina</taxon>
        <taxon>Glomeromycetes</taxon>
        <taxon>Diversisporales</taxon>
        <taxon>Gigasporaceae</taxon>
        <taxon>Gigaspora</taxon>
    </lineage>
</organism>
<dbReference type="SUPFAM" id="SSF88713">
    <property type="entry name" value="Glycoside hydrolase/deacetylase"/>
    <property type="match status" value="1"/>
</dbReference>
<dbReference type="Gene3D" id="3.20.20.370">
    <property type="entry name" value="Glycoside hydrolase/deacetylase"/>
    <property type="match status" value="1"/>
</dbReference>
<evidence type="ECO:0000313" key="2">
    <source>
        <dbReference type="Proteomes" id="UP000266673"/>
    </source>
</evidence>
<gene>
    <name evidence="1" type="ORF">C2G38_2196518</name>
</gene>
<evidence type="ECO:0008006" key="3">
    <source>
        <dbReference type="Google" id="ProtNLM"/>
    </source>
</evidence>
<accession>A0A397UVV0</accession>
<dbReference type="OrthoDB" id="407355at2759"/>
<dbReference type="AlphaFoldDB" id="A0A397UVV0"/>
<dbReference type="InterPro" id="IPR011330">
    <property type="entry name" value="Glyco_hydro/deAcase_b/a-brl"/>
</dbReference>
<dbReference type="Proteomes" id="UP000266673">
    <property type="component" value="Unassembled WGS sequence"/>
</dbReference>
<comment type="caution">
    <text evidence="1">The sequence shown here is derived from an EMBL/GenBank/DDBJ whole genome shotgun (WGS) entry which is preliminary data.</text>
</comment>
<protein>
    <recommendedName>
        <fullName evidence="3">NodB homology domain-containing protein</fullName>
    </recommendedName>
</protein>
<sequence>MTLTQDSGPDFITDCSKPGVVALTFDDGPEPYTNKHQIGVHTYTHPHLNDLTSEIVKVNDAILNLVITKIVEAFEEKGYTFETVAECLVNDVESYKNKDEDGKTTKNENNNTNFGSSAPKHYGIFCSISLSEF</sequence>
<proteinExistence type="predicted"/>
<dbReference type="GO" id="GO:0005975">
    <property type="term" value="P:carbohydrate metabolic process"/>
    <property type="evidence" value="ECO:0007669"/>
    <property type="project" value="InterPro"/>
</dbReference>